<protein>
    <recommendedName>
        <fullName evidence="4">YfhO family protein</fullName>
    </recommendedName>
</protein>
<evidence type="ECO:0008006" key="4">
    <source>
        <dbReference type="Google" id="ProtNLM"/>
    </source>
</evidence>
<keyword evidence="1" id="KW-0472">Membrane</keyword>
<organism evidence="2 3">
    <name type="scientific">Capnocytophaga canimorsus</name>
    <dbReference type="NCBI Taxonomy" id="28188"/>
    <lineage>
        <taxon>Bacteria</taxon>
        <taxon>Pseudomonadati</taxon>
        <taxon>Bacteroidota</taxon>
        <taxon>Flavobacteriia</taxon>
        <taxon>Flavobacteriales</taxon>
        <taxon>Flavobacteriaceae</taxon>
        <taxon>Capnocytophaga</taxon>
    </lineage>
</organism>
<feature type="transmembrane region" description="Helical" evidence="1">
    <location>
        <begin position="123"/>
        <end position="142"/>
    </location>
</feature>
<feature type="transmembrane region" description="Helical" evidence="1">
    <location>
        <begin position="496"/>
        <end position="515"/>
    </location>
</feature>
<evidence type="ECO:0000256" key="1">
    <source>
        <dbReference type="SAM" id="Phobius"/>
    </source>
</evidence>
<feature type="transmembrane region" description="Helical" evidence="1">
    <location>
        <begin position="12"/>
        <end position="30"/>
    </location>
</feature>
<evidence type="ECO:0000313" key="2">
    <source>
        <dbReference type="EMBL" id="CEN49420.1"/>
    </source>
</evidence>
<name>A0A0B7ICD2_9FLAO</name>
<feature type="transmembrane region" description="Helical" evidence="1">
    <location>
        <begin position="369"/>
        <end position="386"/>
    </location>
</feature>
<feature type="transmembrane region" description="Helical" evidence="1">
    <location>
        <begin position="341"/>
        <end position="362"/>
    </location>
</feature>
<feature type="transmembrane region" description="Helical" evidence="1">
    <location>
        <begin position="223"/>
        <end position="243"/>
    </location>
</feature>
<dbReference type="Pfam" id="PF09586">
    <property type="entry name" value="YfhO"/>
    <property type="match status" value="1"/>
</dbReference>
<dbReference type="Proteomes" id="UP000039370">
    <property type="component" value="Unassembled WGS sequence"/>
</dbReference>
<feature type="transmembrane region" description="Helical" evidence="1">
    <location>
        <begin position="522"/>
        <end position="543"/>
    </location>
</feature>
<feature type="transmembrane region" description="Helical" evidence="1">
    <location>
        <begin position="441"/>
        <end position="458"/>
    </location>
</feature>
<evidence type="ECO:0000313" key="3">
    <source>
        <dbReference type="Proteomes" id="UP000039370"/>
    </source>
</evidence>
<feature type="transmembrane region" description="Helical" evidence="1">
    <location>
        <begin position="192"/>
        <end position="211"/>
    </location>
</feature>
<feature type="transmembrane region" description="Helical" evidence="1">
    <location>
        <begin position="779"/>
        <end position="799"/>
    </location>
</feature>
<keyword evidence="1" id="KW-0812">Transmembrane</keyword>
<accession>A0A0B7ICD2</accession>
<dbReference type="EMBL" id="CDOK01000105">
    <property type="protein sequence ID" value="CEN49420.1"/>
    <property type="molecule type" value="Genomic_DNA"/>
</dbReference>
<sequence length="811" mass="91564">MKTYLQKMLPHFVVLGLFITISLAFFYPVLQGKAIWQSDIVQYSGMAKERNDFREDFGEESYWTNSAFVGMPTYQLGANYPYDMVKKVDKTIRFLPRPADYLFLYFVGFYLLLLVLKVDYKTAFLGAVAFGFSTYLIIIIGVGHNAKAHAIGYFAPVLAGLLLTFRRKYLWGGLLTAVAFALEISANHYQMTYYLLLLILVLGAFQTIYAWRETEFKSLLKSVGVIAVALFLGGITNATSLLATQEYAQWSTRSKSELTLTPKGLPKVTSDGLSKEYITEYSYGISESLNLIAPRLFGGSNHEALGKDSHTYQFLVNQGVPTSQALDFSNALPTYWGQQPIVAAPAYVGAVVFFLFVLALFLVEGRIKWWLLSGSILALLLSWGKNFDALTDFMIDYFPMYNKFRAVSSIQVILELCVPLLAMLGFYRFIKNSPEANKKPLLYTTYVVFGLLFLLFISKEFFSFSGGSDALITQYYGSEILTQLIEDRKSMYISDLLRTGGFALAVLVTLILFQIRKISQNIAYVFLFVLIVLDLAGVAKRYVNNSDFTDKRKLTQPFEASKADLALLKDDSVYRVYEPSVGLNGARTSYFHHSVGGYHAAKPRRLQELFDYQVSQGNTKVLDMLNVKYILTKDEKGQTVPIQNPNALGNAWFVTDLKTVEDDDQMIQSLTQFVPKTEAFILAKDAQQIKTNFVVDSTATITLKSYQPNKLIYESVNENEGFAVFSEAHYPKGWQVTIDENPTQEYRVNFLLRGLYIPKGKHNIVFEFQPPVVQIGSKITLVGNVLLCVWLLAAGLISYKKMMSVKKIKYN</sequence>
<gene>
    <name evidence="2" type="ORF">CCAN11_1930020</name>
</gene>
<feature type="transmembrane region" description="Helical" evidence="1">
    <location>
        <begin position="148"/>
        <end position="164"/>
    </location>
</feature>
<dbReference type="PANTHER" id="PTHR38454:SF1">
    <property type="entry name" value="INTEGRAL MEMBRANE PROTEIN"/>
    <property type="match status" value="1"/>
</dbReference>
<dbReference type="PANTHER" id="PTHR38454">
    <property type="entry name" value="INTEGRAL MEMBRANE PROTEIN-RELATED"/>
    <property type="match status" value="1"/>
</dbReference>
<dbReference type="InterPro" id="IPR018580">
    <property type="entry name" value="Uncharacterised_YfhO"/>
</dbReference>
<proteinExistence type="predicted"/>
<feature type="transmembrane region" description="Helical" evidence="1">
    <location>
        <begin position="99"/>
        <end position="116"/>
    </location>
</feature>
<feature type="transmembrane region" description="Helical" evidence="1">
    <location>
        <begin position="406"/>
        <end position="429"/>
    </location>
</feature>
<reference evidence="3" key="1">
    <citation type="submission" date="2015-01" db="EMBL/GenBank/DDBJ databases">
        <authorList>
            <person name="MANFREDI Pablo"/>
        </authorList>
    </citation>
    <scope>NUCLEOTIDE SEQUENCE [LARGE SCALE GENOMIC DNA]</scope>
    <source>
        <strain evidence="3">Cc11</strain>
    </source>
</reference>
<dbReference type="AlphaFoldDB" id="A0A0B7ICD2"/>
<feature type="transmembrane region" description="Helical" evidence="1">
    <location>
        <begin position="169"/>
        <end position="186"/>
    </location>
</feature>
<keyword evidence="1" id="KW-1133">Transmembrane helix</keyword>